<evidence type="ECO:0000313" key="9">
    <source>
        <dbReference type="EMBL" id="MDQ8207802.1"/>
    </source>
</evidence>
<evidence type="ECO:0000313" key="10">
    <source>
        <dbReference type="Proteomes" id="UP001225316"/>
    </source>
</evidence>
<keyword evidence="3" id="KW-0846">Cobalamin</keyword>
<organism evidence="9 10">
    <name type="scientific">Thalassobacterium maritimum</name>
    <dbReference type="NCBI Taxonomy" id="3041265"/>
    <lineage>
        <taxon>Bacteria</taxon>
        <taxon>Pseudomonadati</taxon>
        <taxon>Verrucomicrobiota</taxon>
        <taxon>Opitutia</taxon>
        <taxon>Puniceicoccales</taxon>
        <taxon>Coraliomargaritaceae</taxon>
        <taxon>Thalassobacterium</taxon>
    </lineage>
</organism>
<proteinExistence type="inferred from homology"/>
<keyword evidence="6" id="KW-0170">Cobalt</keyword>
<evidence type="ECO:0000256" key="6">
    <source>
        <dbReference type="ARBA" id="ARBA00023285"/>
    </source>
</evidence>
<dbReference type="SUPFAM" id="SSF51703">
    <property type="entry name" value="Cobalamin (vitamin B12)-dependent enzymes"/>
    <property type="match status" value="1"/>
</dbReference>
<sequence>MKPDFKNISYEAPKPAATREEWSAQVEKETGKSVKELVTETMEQIDVDPLYGKDAYHGMEHLDYTAGVAPFLRGPYATMYAFRPWTVRQYAGFSTAEESNAFYRRNIAAGQQGLSVAFDLATHRGYDSDHPRVTGDVGKAGVAIDSILDMNVLFDQIDLSKVSVSMTMNGAVLPVLAFYILAGLEQGCKLEELAGTIQNDILKEFMVRNTYIYPPTPSMRIIGDIFEFTSQKMPKFNSISISGYHMQEAGATADLEIGYTLADGLEYLRTGTEAGLDIDAFAPRLSFFWAIGKNYFMEIAKMRAARCLWAKLVQQFNPKNPKSLALRTHSQTSGWSLTEQDPFNNVTRTCIEAMAAACGHTQSLHTNALDEAIALPTDFSARIARNTQLFLQEETGMTSFIDPWGGSYYVEALTKELMDKAWAHIQECEQYGGMTKAIEEGIPKLRIEEAAARRQARIDSGKETIVGLNKYRLEKEDPLEILDIDNTAVRDSQIERLKKLKAERDNDACQAALKAITHSMETGEGNLLELAVEAARCRASLGEISDAVENVVGRYKAKIRSISGVYAKEFGTTTIMEEVKELIEKFETEEGRRPRIMIAKMGQDGHDRGAKVVATGYADLGFDVDIGPLFQTPEETARQAVENDCHLVAMSSLAAGHKTLLPELIAELKKLGREDIMVVCGGVIPAQDYDYLYEQGAKAIFGPGTVIPDSAKKMLDLLLAE</sequence>
<dbReference type="Pfam" id="PF02310">
    <property type="entry name" value="B12-binding"/>
    <property type="match status" value="1"/>
</dbReference>
<dbReference type="Gene3D" id="3.20.20.240">
    <property type="entry name" value="Methylmalonyl-CoA mutase"/>
    <property type="match status" value="1"/>
</dbReference>
<reference evidence="9 10" key="1">
    <citation type="submission" date="2023-04" db="EMBL/GenBank/DDBJ databases">
        <title>A novel bacteria isolated from coastal sediment.</title>
        <authorList>
            <person name="Liu X.-J."/>
            <person name="Du Z.-J."/>
        </authorList>
    </citation>
    <scope>NUCLEOTIDE SEQUENCE [LARGE SCALE GENOMIC DNA]</scope>
    <source>
        <strain evidence="9 10">SDUM461003</strain>
    </source>
</reference>
<comment type="cofactor">
    <cofactor evidence="1">
        <name>adenosylcob(III)alamin</name>
        <dbReference type="ChEBI" id="CHEBI:18408"/>
    </cofactor>
</comment>
<evidence type="ECO:0000256" key="4">
    <source>
        <dbReference type="ARBA" id="ARBA00022723"/>
    </source>
</evidence>
<dbReference type="PROSITE" id="PS51332">
    <property type="entry name" value="B12_BINDING"/>
    <property type="match status" value="1"/>
</dbReference>
<dbReference type="InterPro" id="IPR036724">
    <property type="entry name" value="Cobalamin-bd_sf"/>
</dbReference>
<dbReference type="PANTHER" id="PTHR48101:SF4">
    <property type="entry name" value="METHYLMALONYL-COA MUTASE, MITOCHONDRIAL"/>
    <property type="match status" value="1"/>
</dbReference>
<dbReference type="InterPro" id="IPR016176">
    <property type="entry name" value="Cbl-dep_enz_cat"/>
</dbReference>
<evidence type="ECO:0000256" key="2">
    <source>
        <dbReference type="ARBA" id="ARBA00008465"/>
    </source>
</evidence>
<comment type="similarity">
    <text evidence="2">Belongs to the methylmalonyl-CoA mutase family.</text>
</comment>
<dbReference type="CDD" id="cd02071">
    <property type="entry name" value="MM_CoA_mut_B12_BD"/>
    <property type="match status" value="1"/>
</dbReference>
<dbReference type="Pfam" id="PF01642">
    <property type="entry name" value="MM_CoA_mutase"/>
    <property type="match status" value="1"/>
</dbReference>
<dbReference type="SUPFAM" id="SSF52242">
    <property type="entry name" value="Cobalamin (vitamin B12)-binding domain"/>
    <property type="match status" value="1"/>
</dbReference>
<dbReference type="NCBIfam" id="TIGR00640">
    <property type="entry name" value="acid_CoA_mut_C"/>
    <property type="match status" value="1"/>
</dbReference>
<dbReference type="EC" id="5.4.99.2" evidence="9"/>
<keyword evidence="5 9" id="KW-0413">Isomerase</keyword>
<dbReference type="NCBIfam" id="TIGR00641">
    <property type="entry name" value="acid_CoA_mut_N"/>
    <property type="match status" value="1"/>
</dbReference>
<comment type="caution">
    <text evidence="9">The sequence shown here is derived from an EMBL/GenBank/DDBJ whole genome shotgun (WGS) entry which is preliminary data.</text>
</comment>
<dbReference type="RefSeq" id="WP_308950092.1">
    <property type="nucleotide sequence ID" value="NZ_JARXHW010000019.1"/>
</dbReference>
<dbReference type="InterPro" id="IPR006098">
    <property type="entry name" value="MMCoA_mutase_a_cat"/>
</dbReference>
<dbReference type="Proteomes" id="UP001225316">
    <property type="component" value="Unassembled WGS sequence"/>
</dbReference>
<gene>
    <name evidence="9" type="primary">scpA</name>
    <name evidence="9" type="ORF">QEH52_09790</name>
</gene>
<dbReference type="GO" id="GO:0004494">
    <property type="term" value="F:methylmalonyl-CoA mutase activity"/>
    <property type="evidence" value="ECO:0007669"/>
    <property type="project" value="UniProtKB-EC"/>
</dbReference>
<keyword evidence="10" id="KW-1185">Reference proteome</keyword>
<name>A0ABU1AXU7_9BACT</name>
<dbReference type="EMBL" id="JARXHW010000019">
    <property type="protein sequence ID" value="MDQ8207802.1"/>
    <property type="molecule type" value="Genomic_DNA"/>
</dbReference>
<dbReference type="PANTHER" id="PTHR48101">
    <property type="entry name" value="METHYLMALONYL-COA MUTASE, MITOCHONDRIAL-RELATED"/>
    <property type="match status" value="1"/>
</dbReference>
<dbReference type="InterPro" id="IPR006099">
    <property type="entry name" value="MeMalonylCoA_mutase_a/b_cat"/>
</dbReference>
<accession>A0ABU1AXU7</accession>
<evidence type="ECO:0000256" key="7">
    <source>
        <dbReference type="SAM" id="MobiDB-lite"/>
    </source>
</evidence>
<feature type="region of interest" description="Disordered" evidence="7">
    <location>
        <begin position="1"/>
        <end position="22"/>
    </location>
</feature>
<dbReference type="CDD" id="cd03679">
    <property type="entry name" value="MM_CoA_mutase_alpha_like"/>
    <property type="match status" value="1"/>
</dbReference>
<dbReference type="Gene3D" id="3.40.50.280">
    <property type="entry name" value="Cobalamin-binding domain"/>
    <property type="match status" value="1"/>
</dbReference>
<feature type="domain" description="B12-binding" evidence="8">
    <location>
        <begin position="593"/>
        <end position="721"/>
    </location>
</feature>
<dbReference type="InterPro" id="IPR006158">
    <property type="entry name" value="Cobalamin-bd"/>
</dbReference>
<evidence type="ECO:0000256" key="3">
    <source>
        <dbReference type="ARBA" id="ARBA00022628"/>
    </source>
</evidence>
<evidence type="ECO:0000259" key="8">
    <source>
        <dbReference type="PROSITE" id="PS51332"/>
    </source>
</evidence>
<evidence type="ECO:0000256" key="1">
    <source>
        <dbReference type="ARBA" id="ARBA00001922"/>
    </source>
</evidence>
<dbReference type="InterPro" id="IPR006159">
    <property type="entry name" value="Acid_CoA_mut_C"/>
</dbReference>
<dbReference type="NCBIfam" id="NF006944">
    <property type="entry name" value="PRK09426.1"/>
    <property type="match status" value="1"/>
</dbReference>
<keyword evidence="4" id="KW-0479">Metal-binding</keyword>
<evidence type="ECO:0000256" key="5">
    <source>
        <dbReference type="ARBA" id="ARBA00023235"/>
    </source>
</evidence>
<protein>
    <submittedName>
        <fullName evidence="9">Methylmalonyl-CoA mutase</fullName>
        <ecNumber evidence="9">5.4.99.2</ecNumber>
    </submittedName>
</protein>